<dbReference type="RefSeq" id="WP_182958823.1">
    <property type="nucleotide sequence ID" value="NZ_WNXC01000005.1"/>
</dbReference>
<feature type="compositionally biased region" description="Basic and acidic residues" evidence="1">
    <location>
        <begin position="683"/>
        <end position="721"/>
    </location>
</feature>
<protein>
    <recommendedName>
        <fullName evidence="5">DUF4175 family protein</fullName>
    </recommendedName>
</protein>
<name>A0ABR6EY17_9SPHI</name>
<feature type="region of interest" description="Disordered" evidence="1">
    <location>
        <begin position="1033"/>
        <end position="1059"/>
    </location>
</feature>
<feature type="compositionally biased region" description="Low complexity" evidence="1">
    <location>
        <begin position="927"/>
        <end position="942"/>
    </location>
</feature>
<feature type="transmembrane region" description="Helical" evidence="2">
    <location>
        <begin position="28"/>
        <end position="49"/>
    </location>
</feature>
<keyword evidence="4" id="KW-1185">Reference proteome</keyword>
<gene>
    <name evidence="3" type="ORF">GM920_14815</name>
</gene>
<feature type="compositionally biased region" description="Basic and acidic residues" evidence="1">
    <location>
        <begin position="728"/>
        <end position="756"/>
    </location>
</feature>
<dbReference type="Proteomes" id="UP000636110">
    <property type="component" value="Unassembled WGS sequence"/>
</dbReference>
<evidence type="ECO:0000256" key="1">
    <source>
        <dbReference type="SAM" id="MobiDB-lite"/>
    </source>
</evidence>
<feature type="region of interest" description="Disordered" evidence="1">
    <location>
        <begin position="676"/>
        <end position="762"/>
    </location>
</feature>
<evidence type="ECO:0000313" key="3">
    <source>
        <dbReference type="EMBL" id="MBB2150170.1"/>
    </source>
</evidence>
<evidence type="ECO:0008006" key="5">
    <source>
        <dbReference type="Google" id="ProtNLM"/>
    </source>
</evidence>
<feature type="transmembrane region" description="Helical" evidence="2">
    <location>
        <begin position="157"/>
        <end position="179"/>
    </location>
</feature>
<keyword evidence="2" id="KW-0472">Membrane</keyword>
<reference evidence="3 4" key="1">
    <citation type="submission" date="2019-11" db="EMBL/GenBank/DDBJ databases">
        <title>Description of Pedobacter sp. LMG 31462T.</title>
        <authorList>
            <person name="Carlier A."/>
            <person name="Qi S."/>
            <person name="Vandamme P."/>
        </authorList>
    </citation>
    <scope>NUCLEOTIDE SEQUENCE [LARGE SCALE GENOMIC DNA]</scope>
    <source>
        <strain evidence="3 4">LMG 31462</strain>
    </source>
</reference>
<dbReference type="EMBL" id="WNXC01000005">
    <property type="protein sequence ID" value="MBB2150170.1"/>
    <property type="molecule type" value="Genomic_DNA"/>
</dbReference>
<proteinExistence type="predicted"/>
<feature type="compositionally biased region" description="Basic and acidic residues" evidence="1">
    <location>
        <begin position="1033"/>
        <end position="1054"/>
    </location>
</feature>
<sequence length="1104" mass="125968">MNSNYELLISKVNEFTQKFYLNKLLRGSIYAATFLLALYLVLFLLVYYTQPGVSIKTFLFFSSIALSILVIVFWVVKPALSYFKLSKNLSIEQAATLIGDHFFNVKDKLLNTLQLKALADQNPAHNLLIMAGIDQKINELKPIPFSSAIRLNENKKYLRYSLFPLSIIVLIAIIAPAILKEGTSSFVQYNKQILQKAPFNFKLLNEKLVCAQGDDLTLNLKITGNEIPQEVYISDGLNTYKLEKKDATTFQYTFKNLQKNKEIHFAAAGFNSLPYVIEVKPRPSIVAMTAELHYPAYLGKKAETVSNAGDLLLPDGTAVTWKLTTANSDELVFILDKKAQVLRSKNNIFTVKSTLRKSGEYHLSPKNSIFAGGTDSLVHQIGIIADEYPNIAVSESPDSISSKALYFSGKITDDHGFSSLKFSYIVTENGKVTNKVSQSIPVKKAQLENAFFFYWDLSQAAIKPGQQLEYYFEVADNDGVNGPKTAKSAIKTYELPTAQQVAEKINQGSQAVKQKMDQAIKLAGTVEKESKKLGAALLDKKTLTFDDKKQIQQLVDKQKQLEETVKSLKQLNDKNNFEKEEHAAVKDELLEKQKQIDELFKNVLDDKTKALLEKLQNLMDQNNKDQTQQELSKMQVDNKSLKNELDRILELYKQLEFEQNLQNNIDRLKELAKAQKSLSQQSKDQKKPTGDLKQQQEEQRRTFEDVQKELKSLQEKNEQLERPNPFENPEKERKNIQQQQKESKDNLDKNDRKKAAENQQNAADQLEKMAKKMDEMQQQSAEMENNLNVQELRQLLENLLRTSFDQEKVMLSLKKLSSNDPLYTANVQEQRAIKDNMKTIADSLSSLSKRVPQIESTVTDELQKINFNMDKSLDNLGERNTAAANKNQQYTMTSINNLSLMLNEALEQLQKMMKNSSGGGKGKKQSMKQLQQMQQQLNNSMQKAKDQLQKSGNKGTVPKGQMSEEFAKMAQQQQMIREALQKINSEENKDGKSGLGNLNQMIKDMKATETDLVNKRLEQETLNRQKDLLTKLLDANDAKREQDQDSKRESKAGKDLPPSYQQMLEKFRKNQKNESEWIQKLPPSLNYYYKNKIAEYFKLLNLTQ</sequence>
<keyword evidence="2" id="KW-0812">Transmembrane</keyword>
<feature type="transmembrane region" description="Helical" evidence="2">
    <location>
        <begin position="55"/>
        <end position="76"/>
    </location>
</feature>
<evidence type="ECO:0000256" key="2">
    <source>
        <dbReference type="SAM" id="Phobius"/>
    </source>
</evidence>
<feature type="region of interest" description="Disordered" evidence="1">
    <location>
        <begin position="914"/>
        <end position="959"/>
    </location>
</feature>
<accession>A0ABR6EY17</accession>
<keyword evidence="2" id="KW-1133">Transmembrane helix</keyword>
<comment type="caution">
    <text evidence="3">The sequence shown here is derived from an EMBL/GenBank/DDBJ whole genome shotgun (WGS) entry which is preliminary data.</text>
</comment>
<evidence type="ECO:0000313" key="4">
    <source>
        <dbReference type="Proteomes" id="UP000636110"/>
    </source>
</evidence>
<organism evidence="3 4">
    <name type="scientific">Pedobacter gandavensis</name>
    <dbReference type="NCBI Taxonomy" id="2679963"/>
    <lineage>
        <taxon>Bacteria</taxon>
        <taxon>Pseudomonadati</taxon>
        <taxon>Bacteroidota</taxon>
        <taxon>Sphingobacteriia</taxon>
        <taxon>Sphingobacteriales</taxon>
        <taxon>Sphingobacteriaceae</taxon>
        <taxon>Pedobacter</taxon>
    </lineage>
</organism>